<feature type="region of interest" description="Disordered" evidence="1">
    <location>
        <begin position="193"/>
        <end position="214"/>
    </location>
</feature>
<protein>
    <submittedName>
        <fullName evidence="2">Uncharacterized protein</fullName>
    </submittedName>
</protein>
<gene>
    <name evidence="2" type="ORF">Mth01_25340</name>
</gene>
<evidence type="ECO:0000313" key="2">
    <source>
        <dbReference type="EMBL" id="GIH70281.1"/>
    </source>
</evidence>
<dbReference type="Proteomes" id="UP000610966">
    <property type="component" value="Unassembled WGS sequence"/>
</dbReference>
<evidence type="ECO:0000256" key="1">
    <source>
        <dbReference type="SAM" id="MobiDB-lite"/>
    </source>
</evidence>
<organism evidence="2 3">
    <name type="scientific">Sphaerimonospora thailandensis</name>
    <dbReference type="NCBI Taxonomy" id="795644"/>
    <lineage>
        <taxon>Bacteria</taxon>
        <taxon>Bacillati</taxon>
        <taxon>Actinomycetota</taxon>
        <taxon>Actinomycetes</taxon>
        <taxon>Streptosporangiales</taxon>
        <taxon>Streptosporangiaceae</taxon>
        <taxon>Sphaerimonospora</taxon>
    </lineage>
</organism>
<evidence type="ECO:0000313" key="3">
    <source>
        <dbReference type="Proteomes" id="UP000610966"/>
    </source>
</evidence>
<keyword evidence="3" id="KW-1185">Reference proteome</keyword>
<dbReference type="EMBL" id="BOOG01000021">
    <property type="protein sequence ID" value="GIH70281.1"/>
    <property type="molecule type" value="Genomic_DNA"/>
</dbReference>
<accession>A0A8J3R9K5</accession>
<proteinExistence type="predicted"/>
<dbReference type="AlphaFoldDB" id="A0A8J3R9K5"/>
<dbReference type="RefSeq" id="WP_204016000.1">
    <property type="nucleotide sequence ID" value="NZ_BOOG01000021.1"/>
</dbReference>
<comment type="caution">
    <text evidence="2">The sequence shown here is derived from an EMBL/GenBank/DDBJ whole genome shotgun (WGS) entry which is preliminary data.</text>
</comment>
<name>A0A8J3R9K5_9ACTN</name>
<reference evidence="2" key="1">
    <citation type="submission" date="2021-01" db="EMBL/GenBank/DDBJ databases">
        <title>Whole genome shotgun sequence of Sphaerimonospora thailandensis NBRC 107569.</title>
        <authorList>
            <person name="Komaki H."/>
            <person name="Tamura T."/>
        </authorList>
    </citation>
    <scope>NUCLEOTIDE SEQUENCE</scope>
    <source>
        <strain evidence="2">NBRC 107569</strain>
    </source>
</reference>
<sequence length="214" mass="23838">MADTPTYQRDEILRIASEVRVVEVIEDPDHDGRELIGEVTTADGSKLYGTFYLDARDCTVTRVRPADGEPRPGQIWADRFGKEWFATSDGMTVSLRSGTNKWTSWETLHRGVEGPIVLVRDVPQVGGEGLPEGDWTWTEDDSARAVDPSGTVWDLNLHYVDGRGQRWHWAGGYSRETPDGTMQPLMSRDDYTQQDVPIGSIPGPLTPQGCESCQ</sequence>